<comment type="subcellular location">
    <subcellularLocation>
        <location evidence="1">Cell inner membrane</location>
    </subcellularLocation>
</comment>
<evidence type="ECO:0000313" key="10">
    <source>
        <dbReference type="Proteomes" id="UP001409585"/>
    </source>
</evidence>
<evidence type="ECO:0000256" key="6">
    <source>
        <dbReference type="ARBA" id="ARBA00023136"/>
    </source>
</evidence>
<dbReference type="PANTHER" id="PTHR30462">
    <property type="entry name" value="INTERMEMBRANE TRANSPORT PROTEIN PQIB-RELATED"/>
    <property type="match status" value="1"/>
</dbReference>
<evidence type="ECO:0000256" key="4">
    <source>
        <dbReference type="ARBA" id="ARBA00022692"/>
    </source>
</evidence>
<feature type="domain" description="Mce/MlaD" evidence="8">
    <location>
        <begin position="299"/>
        <end position="395"/>
    </location>
</feature>
<evidence type="ECO:0000256" key="3">
    <source>
        <dbReference type="ARBA" id="ARBA00022519"/>
    </source>
</evidence>
<dbReference type="EMBL" id="BAABLX010000024">
    <property type="protein sequence ID" value="GAA4945117.1"/>
    <property type="molecule type" value="Genomic_DNA"/>
</dbReference>
<evidence type="ECO:0000313" key="9">
    <source>
        <dbReference type="EMBL" id="GAA4945117.1"/>
    </source>
</evidence>
<feature type="domain" description="Mce/MlaD" evidence="8">
    <location>
        <begin position="46"/>
        <end position="138"/>
    </location>
</feature>
<keyword evidence="6 7" id="KW-0472">Membrane</keyword>
<dbReference type="Pfam" id="PF02470">
    <property type="entry name" value="MlaD"/>
    <property type="match status" value="2"/>
</dbReference>
<evidence type="ECO:0000256" key="7">
    <source>
        <dbReference type="SAM" id="Phobius"/>
    </source>
</evidence>
<accession>A0AAV3U3U9</accession>
<name>A0AAV3U3U9_9ALTE</name>
<evidence type="ECO:0000256" key="1">
    <source>
        <dbReference type="ARBA" id="ARBA00004533"/>
    </source>
</evidence>
<feature type="transmembrane region" description="Helical" evidence="7">
    <location>
        <begin position="21"/>
        <end position="40"/>
    </location>
</feature>
<keyword evidence="5 7" id="KW-1133">Transmembrane helix</keyword>
<keyword evidence="3" id="KW-0997">Cell inner membrane</keyword>
<dbReference type="PANTHER" id="PTHR30462:SF2">
    <property type="entry name" value="INTERMEMBRANE TRANSPORT PROTEIN PQIB"/>
    <property type="match status" value="1"/>
</dbReference>
<dbReference type="InterPro" id="IPR003399">
    <property type="entry name" value="Mce/MlaD"/>
</dbReference>
<dbReference type="AlphaFoldDB" id="A0AAV3U3U9"/>
<organism evidence="9 10">
    <name type="scientific">Halioxenophilus aromaticivorans</name>
    <dbReference type="NCBI Taxonomy" id="1306992"/>
    <lineage>
        <taxon>Bacteria</taxon>
        <taxon>Pseudomonadati</taxon>
        <taxon>Pseudomonadota</taxon>
        <taxon>Gammaproteobacteria</taxon>
        <taxon>Alteromonadales</taxon>
        <taxon>Alteromonadaceae</taxon>
        <taxon>Halioxenophilus</taxon>
    </lineage>
</organism>
<protein>
    <submittedName>
        <fullName evidence="9">Intermembrane transport protein PqiB</fullName>
    </submittedName>
</protein>
<dbReference type="NCBIfam" id="NF008070">
    <property type="entry name" value="PRK10807.1"/>
    <property type="match status" value="1"/>
</dbReference>
<keyword evidence="4 7" id="KW-0812">Transmembrane</keyword>
<keyword evidence="10" id="KW-1185">Reference proteome</keyword>
<dbReference type="InterPro" id="IPR051800">
    <property type="entry name" value="PqiA-PqiB_transport"/>
</dbReference>
<dbReference type="Proteomes" id="UP001409585">
    <property type="component" value="Unassembled WGS sequence"/>
</dbReference>
<evidence type="ECO:0000256" key="5">
    <source>
        <dbReference type="ARBA" id="ARBA00022989"/>
    </source>
</evidence>
<keyword evidence="2" id="KW-1003">Cell membrane</keyword>
<reference evidence="10" key="1">
    <citation type="journal article" date="2019" name="Int. J. Syst. Evol. Microbiol.">
        <title>The Global Catalogue of Microorganisms (GCM) 10K type strain sequencing project: providing services to taxonomists for standard genome sequencing and annotation.</title>
        <authorList>
            <consortium name="The Broad Institute Genomics Platform"/>
            <consortium name="The Broad Institute Genome Sequencing Center for Infectious Disease"/>
            <person name="Wu L."/>
            <person name="Ma J."/>
        </authorList>
    </citation>
    <scope>NUCLEOTIDE SEQUENCE [LARGE SCALE GENOMIC DNA]</scope>
    <source>
        <strain evidence="10">JCM 19134</strain>
    </source>
</reference>
<evidence type="ECO:0000256" key="2">
    <source>
        <dbReference type="ARBA" id="ARBA00022475"/>
    </source>
</evidence>
<dbReference type="RefSeq" id="WP_345422578.1">
    <property type="nucleotide sequence ID" value="NZ_AP031496.1"/>
</dbReference>
<sequence length="549" mass="59499">MTNLDNNPDQEKAIIAPIKGISKIWLVPVVAFLIGAWILVHNVINQGPTITIEFDTAQGLEAGKTKIKIRDVTIGLIEEISLKDDSSGVIAKAAIEKSSSKLLKTDTQFWIVSPRISFGGVSGLQTLLSGAYINMAPGQESKSAKKFIALDRPPITPLGTPGLRVVLVSESAFTFKEGDLLIYQGMPVGRLETVKFDLEARKAYYGAFIEAPFHTLITENTRFWNASGIELSLSADGIDIKTGSLASLLSGGIEFDIPEGSEKGTQAGENAEFNVYPSFEAATTPHFTAEVPYLLLVNDSVRGLRPGAPVEYRGLRVGEVKEVNATFDLADFRTTDASFSIPVLISIQPARANLADNQLGINHVIEQMDLWLKQGLRASLKTGNLVTGAVFVDLQHYRDVAQYDEQIVQGYTVIPMVKGGIGELTQQVSNTLGKINALPLESLTQDMSVLIKDLTKTALTFESAGATLNSRLASFDVATLNETLGNLSQLLDDYSGNSDGFANVNDTLKEIQSTMKELTPMLQKLNHSPNSLIFKSKVGPDIEPRGIEQ</sequence>
<comment type="caution">
    <text evidence="9">The sequence shown here is derived from an EMBL/GenBank/DDBJ whole genome shotgun (WGS) entry which is preliminary data.</text>
</comment>
<dbReference type="GO" id="GO:0005886">
    <property type="term" value="C:plasma membrane"/>
    <property type="evidence" value="ECO:0007669"/>
    <property type="project" value="UniProtKB-SubCell"/>
</dbReference>
<evidence type="ECO:0000259" key="8">
    <source>
        <dbReference type="Pfam" id="PF02470"/>
    </source>
</evidence>
<proteinExistence type="predicted"/>
<gene>
    <name evidence="9" type="primary">pqiB</name>
    <name evidence="9" type="ORF">GCM10025791_25330</name>
</gene>